<keyword evidence="4" id="KW-1185">Reference proteome</keyword>
<evidence type="ECO:0000256" key="1">
    <source>
        <dbReference type="SAM" id="SignalP"/>
    </source>
</evidence>
<evidence type="ECO:0000313" key="3">
    <source>
        <dbReference type="EMBL" id="RZQ64737.1"/>
    </source>
</evidence>
<keyword evidence="1" id="KW-0732">Signal</keyword>
<reference evidence="3 4" key="1">
    <citation type="submission" date="2019-02" db="EMBL/GenBank/DDBJ databases">
        <title>Draft genome sequence of Amycolatopsis sp. 8-3EHSu isolated from roots of Suaeda maritima.</title>
        <authorList>
            <person name="Duangmal K."/>
            <person name="Chantavorakit T."/>
        </authorList>
    </citation>
    <scope>NUCLEOTIDE SEQUENCE [LARGE SCALE GENOMIC DNA]</scope>
    <source>
        <strain evidence="3 4">8-3EHSu</strain>
    </source>
</reference>
<dbReference type="InterPro" id="IPR046542">
    <property type="entry name" value="DUF6801"/>
</dbReference>
<dbReference type="RefSeq" id="WP_130474536.1">
    <property type="nucleotide sequence ID" value="NZ_SFCC01000003.1"/>
</dbReference>
<organism evidence="3 4">
    <name type="scientific">Amycolatopsis suaedae</name>
    <dbReference type="NCBI Taxonomy" id="2510978"/>
    <lineage>
        <taxon>Bacteria</taxon>
        <taxon>Bacillati</taxon>
        <taxon>Actinomycetota</taxon>
        <taxon>Actinomycetes</taxon>
        <taxon>Pseudonocardiales</taxon>
        <taxon>Pseudonocardiaceae</taxon>
        <taxon>Amycolatopsis</taxon>
    </lineage>
</organism>
<dbReference type="EMBL" id="SFCC01000003">
    <property type="protein sequence ID" value="RZQ64737.1"/>
    <property type="molecule type" value="Genomic_DNA"/>
</dbReference>
<feature type="domain" description="DUF6801" evidence="2">
    <location>
        <begin position="43"/>
        <end position="204"/>
    </location>
</feature>
<feature type="signal peptide" evidence="1">
    <location>
        <begin position="1"/>
        <end position="32"/>
    </location>
</feature>
<dbReference type="AlphaFoldDB" id="A0A4Q7JBR8"/>
<accession>A0A4Q7JBR8</accession>
<evidence type="ECO:0000313" key="4">
    <source>
        <dbReference type="Proteomes" id="UP000292003"/>
    </source>
</evidence>
<name>A0A4Q7JBR8_9PSEU</name>
<comment type="caution">
    <text evidence="3">The sequence shown here is derived from an EMBL/GenBank/DDBJ whole genome shotgun (WGS) entry which is preliminary data.</text>
</comment>
<sequence length="209" mass="21015">MNRRLGSFAAKGAALCMAAGLAAALGTGTALAADKVYETGDLAYTCAYPIIGDGPLTVHAKALGPDSVASGSTATVHSLEVVATVPEDIAQLLYNLAGVDGVRGDADADVSASGGTLSSPTAKDIAIPEQLYPGAGTFPVNALQDANTVIPTATAGPAPGPLTISLNNQFTVKADFHFLNSTPEWQAQDPFTCTLDPGQDSTLGSAPIT</sequence>
<dbReference type="OrthoDB" id="3624295at2"/>
<gene>
    <name evidence="3" type="ORF">EWH70_07570</name>
</gene>
<evidence type="ECO:0000259" key="2">
    <source>
        <dbReference type="Pfam" id="PF20611"/>
    </source>
</evidence>
<dbReference type="Pfam" id="PF20611">
    <property type="entry name" value="DUF6801"/>
    <property type="match status" value="1"/>
</dbReference>
<protein>
    <recommendedName>
        <fullName evidence="2">DUF6801 domain-containing protein</fullName>
    </recommendedName>
</protein>
<dbReference type="Proteomes" id="UP000292003">
    <property type="component" value="Unassembled WGS sequence"/>
</dbReference>
<feature type="chain" id="PRO_5020478417" description="DUF6801 domain-containing protein" evidence="1">
    <location>
        <begin position="33"/>
        <end position="209"/>
    </location>
</feature>
<proteinExistence type="predicted"/>